<organism evidence="10 11">
    <name type="scientific">Acetanaerobacterium elongatum</name>
    <dbReference type="NCBI Taxonomy" id="258515"/>
    <lineage>
        <taxon>Bacteria</taxon>
        <taxon>Bacillati</taxon>
        <taxon>Bacillota</taxon>
        <taxon>Clostridia</taxon>
        <taxon>Eubacteriales</taxon>
        <taxon>Oscillospiraceae</taxon>
        <taxon>Acetanaerobacterium</taxon>
    </lineage>
</organism>
<dbReference type="InterPro" id="IPR003770">
    <property type="entry name" value="MLTG-like"/>
</dbReference>
<keyword evidence="2 7" id="KW-0812">Transmembrane</keyword>
<feature type="compositionally biased region" description="Low complexity" evidence="8">
    <location>
        <begin position="57"/>
        <end position="71"/>
    </location>
</feature>
<comment type="function">
    <text evidence="7">Functions as a peptidoglycan terminase that cleaves nascent peptidoglycan strands endolytically to terminate their elongation.</text>
</comment>
<keyword evidence="9" id="KW-0732">Signal</keyword>
<proteinExistence type="inferred from homology"/>
<evidence type="ECO:0000256" key="9">
    <source>
        <dbReference type="SAM" id="SignalP"/>
    </source>
</evidence>
<dbReference type="GO" id="GO:0009252">
    <property type="term" value="P:peptidoglycan biosynthetic process"/>
    <property type="evidence" value="ECO:0007669"/>
    <property type="project" value="UniProtKB-UniRule"/>
</dbReference>
<feature type="site" description="Important for catalytic activity" evidence="7">
    <location>
        <position position="191"/>
    </location>
</feature>
<dbReference type="AlphaFoldDB" id="A0A1G9WNH2"/>
<evidence type="ECO:0000256" key="2">
    <source>
        <dbReference type="ARBA" id="ARBA00022692"/>
    </source>
</evidence>
<evidence type="ECO:0000256" key="4">
    <source>
        <dbReference type="ARBA" id="ARBA00023136"/>
    </source>
</evidence>
<dbReference type="STRING" id="258515.SAMN05192585_10661"/>
<evidence type="ECO:0000256" key="8">
    <source>
        <dbReference type="SAM" id="MobiDB-lite"/>
    </source>
</evidence>
<dbReference type="NCBIfam" id="TIGR00247">
    <property type="entry name" value="endolytic transglycosylase MltG"/>
    <property type="match status" value="1"/>
</dbReference>
<dbReference type="PANTHER" id="PTHR30518:SF2">
    <property type="entry name" value="ENDOLYTIC MUREIN TRANSGLYCOSYLASE"/>
    <property type="match status" value="1"/>
</dbReference>
<comment type="similarity">
    <text evidence="7">Belongs to the transglycosylase MltG family.</text>
</comment>
<dbReference type="GO" id="GO:0008932">
    <property type="term" value="F:lytic endotransglycosylase activity"/>
    <property type="evidence" value="ECO:0007669"/>
    <property type="project" value="UniProtKB-UniRule"/>
</dbReference>
<dbReference type="PROSITE" id="PS51257">
    <property type="entry name" value="PROKAR_LIPOPROTEIN"/>
    <property type="match status" value="1"/>
</dbReference>
<dbReference type="EC" id="4.2.2.29" evidence="7"/>
<name>A0A1G9WNH2_9FIRM</name>
<keyword evidence="5 7" id="KW-0456">Lyase</keyword>
<reference evidence="10 11" key="1">
    <citation type="submission" date="2016-10" db="EMBL/GenBank/DDBJ databases">
        <authorList>
            <person name="de Groot N.N."/>
        </authorList>
    </citation>
    <scope>NUCLEOTIDE SEQUENCE [LARGE SCALE GENOMIC DNA]</scope>
    <source>
        <strain evidence="10 11">CGMCC 1.5012</strain>
    </source>
</reference>
<gene>
    <name evidence="7" type="primary">mltG</name>
    <name evidence="10" type="ORF">SAMN05192585_10661</name>
</gene>
<comment type="catalytic activity">
    <reaction evidence="7">
        <text>a peptidoglycan chain = a peptidoglycan chain with N-acetyl-1,6-anhydromuramyl-[peptide] at the reducing end + a peptidoglycan chain with N-acetylglucosamine at the non-reducing end.</text>
        <dbReference type="EC" id="4.2.2.29"/>
    </reaction>
</comment>
<keyword evidence="6 7" id="KW-0961">Cell wall biogenesis/degradation</keyword>
<protein>
    <recommendedName>
        <fullName evidence="7">Endolytic murein transglycosylase</fullName>
        <ecNumber evidence="7">4.2.2.29</ecNumber>
    </recommendedName>
    <alternativeName>
        <fullName evidence="7">Peptidoglycan lytic transglycosylase</fullName>
    </alternativeName>
    <alternativeName>
        <fullName evidence="7">Peptidoglycan polymerization terminase</fullName>
    </alternativeName>
</protein>
<sequence>MKKMFLSSGILALAAALVLTACGESTGNIGSSAESLNSSSGIWSLQSSVTTSLTAGTSEESTASQQSSSEEPLTMSVTIPEGYTLARIGMLLEEKGICTTDEFINASQTGDFSEFPLVAQQTENPNRCFKLEGLLFPDTYEIYTGDGPDAIIRRMLAHTEEKIDNTLRAQIKDSGFTVDEIITMASIIEKEAFGSEEMPKISSVLHNRLSDKMKLQCDVTITYVEGAIKPFISGDINRYNKYYNTYKCAALPAGAICNPGLDAIKAAVNPAQTDYLYFVTDKKNNYYYAATWEEHQQNLVAAGVSSAT</sequence>
<evidence type="ECO:0000313" key="10">
    <source>
        <dbReference type="EMBL" id="SDM85751.1"/>
    </source>
</evidence>
<evidence type="ECO:0000256" key="5">
    <source>
        <dbReference type="ARBA" id="ARBA00023239"/>
    </source>
</evidence>
<dbReference type="GO" id="GO:0005886">
    <property type="term" value="C:plasma membrane"/>
    <property type="evidence" value="ECO:0007669"/>
    <property type="project" value="UniProtKB-UniRule"/>
</dbReference>
<dbReference type="GO" id="GO:0071555">
    <property type="term" value="P:cell wall organization"/>
    <property type="evidence" value="ECO:0007669"/>
    <property type="project" value="UniProtKB-KW"/>
</dbReference>
<feature type="chain" id="PRO_5038631476" description="Endolytic murein transglycosylase" evidence="9">
    <location>
        <begin position="22"/>
        <end position="308"/>
    </location>
</feature>
<dbReference type="OrthoDB" id="9814591at2"/>
<dbReference type="Pfam" id="PF02618">
    <property type="entry name" value="YceG"/>
    <property type="match status" value="1"/>
</dbReference>
<dbReference type="PANTHER" id="PTHR30518">
    <property type="entry name" value="ENDOLYTIC MUREIN TRANSGLYCOSYLASE"/>
    <property type="match status" value="1"/>
</dbReference>
<evidence type="ECO:0000256" key="1">
    <source>
        <dbReference type="ARBA" id="ARBA00022475"/>
    </source>
</evidence>
<dbReference type="Proteomes" id="UP000199182">
    <property type="component" value="Unassembled WGS sequence"/>
</dbReference>
<dbReference type="HAMAP" id="MF_02065">
    <property type="entry name" value="MltG"/>
    <property type="match status" value="1"/>
</dbReference>
<keyword evidence="1 7" id="KW-1003">Cell membrane</keyword>
<evidence type="ECO:0000256" key="3">
    <source>
        <dbReference type="ARBA" id="ARBA00022989"/>
    </source>
</evidence>
<dbReference type="EMBL" id="FNID01000006">
    <property type="protein sequence ID" value="SDM85751.1"/>
    <property type="molecule type" value="Genomic_DNA"/>
</dbReference>
<feature type="signal peptide" evidence="9">
    <location>
        <begin position="1"/>
        <end position="21"/>
    </location>
</feature>
<accession>A0A1G9WNH2</accession>
<keyword evidence="3 7" id="KW-1133">Transmembrane helix</keyword>
<evidence type="ECO:0000256" key="7">
    <source>
        <dbReference type="HAMAP-Rule" id="MF_02065"/>
    </source>
</evidence>
<keyword evidence="4 7" id="KW-0472">Membrane</keyword>
<evidence type="ECO:0000313" key="11">
    <source>
        <dbReference type="Proteomes" id="UP000199182"/>
    </source>
</evidence>
<evidence type="ECO:0000256" key="6">
    <source>
        <dbReference type="ARBA" id="ARBA00023316"/>
    </source>
</evidence>
<keyword evidence="11" id="KW-1185">Reference proteome</keyword>
<feature type="region of interest" description="Disordered" evidence="8">
    <location>
        <begin position="54"/>
        <end position="76"/>
    </location>
</feature>